<dbReference type="SUPFAM" id="SSF51905">
    <property type="entry name" value="FAD/NAD(P)-binding domain"/>
    <property type="match status" value="1"/>
</dbReference>
<evidence type="ECO:0000259" key="2">
    <source>
        <dbReference type="Pfam" id="PF13454"/>
    </source>
</evidence>
<evidence type="ECO:0000256" key="1">
    <source>
        <dbReference type="SAM" id="MobiDB-lite"/>
    </source>
</evidence>
<gene>
    <name evidence="3" type="ORF">RM877_16790</name>
</gene>
<comment type="caution">
    <text evidence="3">The sequence shown here is derived from an EMBL/GenBank/DDBJ whole genome shotgun (WGS) entry which is preliminary data.</text>
</comment>
<keyword evidence="4" id="KW-1185">Reference proteome</keyword>
<dbReference type="InterPro" id="IPR036188">
    <property type="entry name" value="FAD/NAD-bd_sf"/>
</dbReference>
<organism evidence="3 4">
    <name type="scientific">Streptomyces doudnae</name>
    <dbReference type="NCBI Taxonomy" id="3075536"/>
    <lineage>
        <taxon>Bacteria</taxon>
        <taxon>Bacillati</taxon>
        <taxon>Actinomycetota</taxon>
        <taxon>Actinomycetes</taxon>
        <taxon>Kitasatosporales</taxon>
        <taxon>Streptomycetaceae</taxon>
        <taxon>Streptomyces</taxon>
    </lineage>
</organism>
<dbReference type="Proteomes" id="UP001183535">
    <property type="component" value="Unassembled WGS sequence"/>
</dbReference>
<dbReference type="PANTHER" id="PTHR40254">
    <property type="entry name" value="BLR0577 PROTEIN"/>
    <property type="match status" value="1"/>
</dbReference>
<dbReference type="InterPro" id="IPR052189">
    <property type="entry name" value="L-asp_N-monooxygenase_NS-form"/>
</dbReference>
<name>A0ABD5ESH2_9ACTN</name>
<dbReference type="InterPro" id="IPR038732">
    <property type="entry name" value="HpyO/CreE_NAD-binding"/>
</dbReference>
<sequence length="617" mass="67629">MPAHASGVPSAVWSPELKANTVGTVRYCVIGTGFAGTCALWHLVRELTAPGRRSPLSRPAVSIATVERGPVSGPGYPYAKDNAQLGHRCNNEASTMGIHGNDFVDWLAENKPRLVADHPELVLETHPGIDLEQWRPKNGEFYPRALFGLYLEHRFQDAVRTAREHGIDVRQYTEHEAVDGWSARDGFSVRLCDLATGREFDLDGLDRVLLSTGHWQSAQGDPLAEHPGYLAAPYPPGRILPAVADRVRRGAGDRPRVYVQGMGPSGIDAVMTLCDEGAFTYTADGHIDSYRPAPTAGGTEPLHIVVGSRSGFFPPVRGPLTGHELHHLTPDALAGIRSENRGQLRLEPVLDLLDKDLRRATDGALGWHDVEKPRFASAREKLESDLHDARHGNLVYTLVLKARRMCFYRELTSADKALYDRYFDPHFIRTAVPMPTANAEKLLALMDAGVLSTVQHGYADPPVGVHEDGGFVIAYQTADGERSRLRADCVVRAKAHDFGLEHHPSPLVRNLLRRGEIVRHEESGYATGGLALDPHGDYRVTRRVGGITGPSPHLSSYGSPVRFWQTENNYAGAFVRAAEQVAADWAETARSIPQQTGAPESITVPDDSELITTETRS</sequence>
<dbReference type="PANTHER" id="PTHR40254:SF1">
    <property type="entry name" value="BLR0577 PROTEIN"/>
    <property type="match status" value="1"/>
</dbReference>
<reference evidence="4" key="1">
    <citation type="submission" date="2023-07" db="EMBL/GenBank/DDBJ databases">
        <title>30 novel species of actinomycetes from the DSMZ collection.</title>
        <authorList>
            <person name="Nouioui I."/>
        </authorList>
    </citation>
    <scope>NUCLEOTIDE SEQUENCE [LARGE SCALE GENOMIC DNA]</scope>
    <source>
        <strain evidence="4">DSM 41981</strain>
    </source>
</reference>
<dbReference type="Pfam" id="PF13454">
    <property type="entry name" value="NAD_binding_9"/>
    <property type="match status" value="1"/>
</dbReference>
<accession>A0ABD5ESH2</accession>
<feature type="region of interest" description="Disordered" evidence="1">
    <location>
        <begin position="591"/>
        <end position="617"/>
    </location>
</feature>
<dbReference type="AlphaFoldDB" id="A0ABD5ESH2"/>
<dbReference type="EMBL" id="JAVRES010000007">
    <property type="protein sequence ID" value="MDT0436342.1"/>
    <property type="molecule type" value="Genomic_DNA"/>
</dbReference>
<feature type="domain" description="FAD-dependent urate hydroxylase HpyO/Asp monooxygenase CreE-like FAD/NAD(P)-binding" evidence="2">
    <location>
        <begin position="29"/>
        <end position="214"/>
    </location>
</feature>
<proteinExistence type="predicted"/>
<evidence type="ECO:0000313" key="4">
    <source>
        <dbReference type="Proteomes" id="UP001183535"/>
    </source>
</evidence>
<dbReference type="RefSeq" id="WP_093823760.1">
    <property type="nucleotide sequence ID" value="NZ_JAVRES010000007.1"/>
</dbReference>
<evidence type="ECO:0000313" key="3">
    <source>
        <dbReference type="EMBL" id="MDT0436342.1"/>
    </source>
</evidence>
<protein>
    <submittedName>
        <fullName evidence="3">FAD/NAD(P)-binding protein</fullName>
    </submittedName>
</protein>